<gene>
    <name evidence="1" type="ORF">S01H4_54413</name>
</gene>
<sequence length="52" mass="6020">MPELKTSDYFVNLAVKCALVKMARDEVERLLLIKDFEALEEFFKSLGRVLVT</sequence>
<dbReference type="AlphaFoldDB" id="X1EWM2"/>
<accession>X1EWM2</accession>
<dbReference type="EMBL" id="BART01031312">
    <property type="protein sequence ID" value="GAH13003.1"/>
    <property type="molecule type" value="Genomic_DNA"/>
</dbReference>
<comment type="caution">
    <text evidence="1">The sequence shown here is derived from an EMBL/GenBank/DDBJ whole genome shotgun (WGS) entry which is preliminary data.</text>
</comment>
<protein>
    <submittedName>
        <fullName evidence="1">Uncharacterized protein</fullName>
    </submittedName>
</protein>
<name>X1EWM2_9ZZZZ</name>
<evidence type="ECO:0000313" key="1">
    <source>
        <dbReference type="EMBL" id="GAH13003.1"/>
    </source>
</evidence>
<reference evidence="1" key="1">
    <citation type="journal article" date="2014" name="Front. Microbiol.">
        <title>High frequency of phylogenetically diverse reductive dehalogenase-homologous genes in deep subseafloor sedimentary metagenomes.</title>
        <authorList>
            <person name="Kawai M."/>
            <person name="Futagami T."/>
            <person name="Toyoda A."/>
            <person name="Takaki Y."/>
            <person name="Nishi S."/>
            <person name="Hori S."/>
            <person name="Arai W."/>
            <person name="Tsubouchi T."/>
            <person name="Morono Y."/>
            <person name="Uchiyama I."/>
            <person name="Ito T."/>
            <person name="Fujiyama A."/>
            <person name="Inagaki F."/>
            <person name="Takami H."/>
        </authorList>
    </citation>
    <scope>NUCLEOTIDE SEQUENCE</scope>
    <source>
        <strain evidence="1">Expedition CK06-06</strain>
    </source>
</reference>
<proteinExistence type="predicted"/>
<organism evidence="1">
    <name type="scientific">marine sediment metagenome</name>
    <dbReference type="NCBI Taxonomy" id="412755"/>
    <lineage>
        <taxon>unclassified sequences</taxon>
        <taxon>metagenomes</taxon>
        <taxon>ecological metagenomes</taxon>
    </lineage>
</organism>